<dbReference type="PROSITE" id="PS51318">
    <property type="entry name" value="TAT"/>
    <property type="match status" value="1"/>
</dbReference>
<dbReference type="PANTHER" id="PTHR43606">
    <property type="entry name" value="PHOSPHATASE, PUTATIVE (AFU_ORTHOLOGUE AFUA_6G08710)-RELATED"/>
    <property type="match status" value="1"/>
</dbReference>
<evidence type="ECO:0000259" key="2">
    <source>
        <dbReference type="Pfam" id="PF16655"/>
    </source>
</evidence>
<dbReference type="EMBL" id="VKHP01000170">
    <property type="protein sequence ID" value="NEV00291.1"/>
    <property type="molecule type" value="Genomic_DNA"/>
</dbReference>
<feature type="domain" description="Phospholipase D N-terminal" evidence="2">
    <location>
        <begin position="42"/>
        <end position="133"/>
    </location>
</feature>
<dbReference type="InterPro" id="IPR018946">
    <property type="entry name" value="PhoD-like_MPP"/>
</dbReference>
<dbReference type="Pfam" id="PF16655">
    <property type="entry name" value="PhoD_N"/>
    <property type="match status" value="1"/>
</dbReference>
<dbReference type="CDD" id="cd07389">
    <property type="entry name" value="MPP_PhoD"/>
    <property type="match status" value="1"/>
</dbReference>
<dbReference type="Gene3D" id="3.60.21.70">
    <property type="entry name" value="PhoD-like phosphatase"/>
    <property type="match status" value="1"/>
</dbReference>
<comment type="caution">
    <text evidence="3">The sequence shown here is derived from an EMBL/GenBank/DDBJ whole genome shotgun (WGS) entry which is preliminary data.</text>
</comment>
<proteinExistence type="predicted"/>
<dbReference type="NCBIfam" id="TIGR01409">
    <property type="entry name" value="TAT_signal_seq"/>
    <property type="match status" value="1"/>
</dbReference>
<dbReference type="Gene3D" id="2.60.40.380">
    <property type="entry name" value="Purple acid phosphatase-like, N-terminal"/>
    <property type="match status" value="1"/>
</dbReference>
<sequence length="520" mass="57761">MTIRFSRNLTRRHFLSTAAAAGAGVIAMPYLSRAADRPVITHGVQSGDVGVDGGVVWARADRPSQMMVEVATTESFKDARALPPITALPESDFTAKTLLENLPSGQDIFYRVRFRDLAHIDVVGEPVVGRFRTAPSDRRDVSFVWGGDVAGQGWGINPDDGGMITFAAMKKHAPDFFLHSGDTIYADGIITAEQKQPDGKIWKNITIPEKAKVAETLDEYRAAHKYNFLDSNLRAFNAEVPIFVQWDDHEVTNNWSLSKQLPAAYKERDINVLAARAAKAFHEMYPMRESIVEPGRVYRTLSYGPHLDVFMLDERSYRGPNGPNLQEHYGPDAYFIGPDQMAWLKRALLNSRATWKVIASDMPLSLIVYDDATNKKGSEAFAQGDGPARGRELEIADILRFIKTAGIANTVWLTADVHYAAAHYYNPNKAQFQEFDPFWEFVSGPLHAGTFGPNELDNTFGPEVKFVKAPGEANQNLPPSAGMQFFGHVKIDGKSGQMTVSLRDRVDAELWAIMLDPKPV</sequence>
<dbReference type="InterPro" id="IPR038607">
    <property type="entry name" value="PhoD-like_sf"/>
</dbReference>
<gene>
    <name evidence="3" type="ORF">FNJ47_31870</name>
</gene>
<dbReference type="InterPro" id="IPR006311">
    <property type="entry name" value="TAT_signal"/>
</dbReference>
<feature type="domain" description="PhoD-like phosphatase metallophosphatase" evidence="1">
    <location>
        <begin position="144"/>
        <end position="501"/>
    </location>
</feature>
<dbReference type="Pfam" id="PF09423">
    <property type="entry name" value="PhoD"/>
    <property type="match status" value="1"/>
</dbReference>
<evidence type="ECO:0000259" key="1">
    <source>
        <dbReference type="Pfam" id="PF09423"/>
    </source>
</evidence>
<organism evidence="3 4">
    <name type="scientific">Bradyrhizobium uaiense</name>
    <dbReference type="NCBI Taxonomy" id="2594946"/>
    <lineage>
        <taxon>Bacteria</taxon>
        <taxon>Pseudomonadati</taxon>
        <taxon>Pseudomonadota</taxon>
        <taxon>Alphaproteobacteria</taxon>
        <taxon>Hyphomicrobiales</taxon>
        <taxon>Nitrobacteraceae</taxon>
        <taxon>Bradyrhizobium</taxon>
    </lineage>
</organism>
<evidence type="ECO:0000313" key="3">
    <source>
        <dbReference type="EMBL" id="NEV00291.1"/>
    </source>
</evidence>
<evidence type="ECO:0000313" key="4">
    <source>
        <dbReference type="Proteomes" id="UP000468531"/>
    </source>
</evidence>
<dbReference type="PANTHER" id="PTHR43606:SF1">
    <property type="entry name" value="PHOD-LIKE PHOSPHATASE METALLOPHOSPHATASE DOMAIN-CONTAINING PROTEIN"/>
    <property type="match status" value="1"/>
</dbReference>
<dbReference type="SUPFAM" id="SSF56300">
    <property type="entry name" value="Metallo-dependent phosphatases"/>
    <property type="match status" value="1"/>
</dbReference>
<keyword evidence="4" id="KW-1185">Reference proteome</keyword>
<dbReference type="InterPro" id="IPR032093">
    <property type="entry name" value="PhoD_N"/>
</dbReference>
<dbReference type="Proteomes" id="UP000468531">
    <property type="component" value="Unassembled WGS sequence"/>
</dbReference>
<dbReference type="InterPro" id="IPR019546">
    <property type="entry name" value="TAT_signal_bac_arc"/>
</dbReference>
<dbReference type="AlphaFoldDB" id="A0A6P1BRI1"/>
<reference evidence="3 4" key="1">
    <citation type="journal article" date="2020" name="Arch. Microbiol.">
        <title>Bradyrhizobium uaiense sp. nov., a new highly efficient cowpea symbiont.</title>
        <authorList>
            <person name="Cabral Michel D."/>
            <person name="Azarias Guimaraes A."/>
            <person name="Martins da Costa E."/>
            <person name="Soares de Carvalho T."/>
            <person name="Balsanelli E."/>
            <person name="Willems A."/>
            <person name="Maltempi de Souza E."/>
            <person name="de Souza Moreira F.M."/>
        </authorList>
    </citation>
    <scope>NUCLEOTIDE SEQUENCE [LARGE SCALE GENOMIC DNA]</scope>
    <source>
        <strain evidence="3 4">UFLA 03-164</strain>
    </source>
</reference>
<protein>
    <submittedName>
        <fullName evidence="3">Twin-arginine translocation signal domain-containing protein</fullName>
    </submittedName>
</protein>
<name>A0A6P1BRI1_9BRAD</name>
<dbReference type="InterPro" id="IPR052900">
    <property type="entry name" value="Phospholipid_Metab_Enz"/>
</dbReference>
<accession>A0A6P1BRI1</accession>
<dbReference type="InterPro" id="IPR029052">
    <property type="entry name" value="Metallo-depent_PP-like"/>
</dbReference>
<dbReference type="RefSeq" id="WP_163159860.1">
    <property type="nucleotide sequence ID" value="NZ_VKHP01000170.1"/>
</dbReference>